<sequence>MTSQNASTTASPTGSNEAVKGDLLGFASWEVLKEYLDHLAVSESVHLVLLNGSVVYSSPCALGSPPGQVPSSPSSKKV</sequence>
<evidence type="ECO:0000313" key="2">
    <source>
        <dbReference type="Proteomes" id="UP001165082"/>
    </source>
</evidence>
<name>A0A9W7L2C9_9STRA</name>
<gene>
    <name evidence="1" type="ORF">TrRE_jg5866</name>
</gene>
<dbReference type="AlphaFoldDB" id="A0A9W7L2C9"/>
<keyword evidence="2" id="KW-1185">Reference proteome</keyword>
<evidence type="ECO:0000313" key="1">
    <source>
        <dbReference type="EMBL" id="GMI21784.1"/>
    </source>
</evidence>
<accession>A0A9W7L2C9</accession>
<protein>
    <submittedName>
        <fullName evidence="1">Uncharacterized protein</fullName>
    </submittedName>
</protein>
<dbReference type="EMBL" id="BRXZ01006911">
    <property type="protein sequence ID" value="GMI21784.1"/>
    <property type="molecule type" value="Genomic_DNA"/>
</dbReference>
<proteinExistence type="predicted"/>
<dbReference type="Proteomes" id="UP001165082">
    <property type="component" value="Unassembled WGS sequence"/>
</dbReference>
<comment type="caution">
    <text evidence="1">The sequence shown here is derived from an EMBL/GenBank/DDBJ whole genome shotgun (WGS) entry which is preliminary data.</text>
</comment>
<feature type="non-terminal residue" evidence="1">
    <location>
        <position position="78"/>
    </location>
</feature>
<organism evidence="1 2">
    <name type="scientific">Triparma retinervis</name>
    <dbReference type="NCBI Taxonomy" id="2557542"/>
    <lineage>
        <taxon>Eukaryota</taxon>
        <taxon>Sar</taxon>
        <taxon>Stramenopiles</taxon>
        <taxon>Ochrophyta</taxon>
        <taxon>Bolidophyceae</taxon>
        <taxon>Parmales</taxon>
        <taxon>Triparmaceae</taxon>
        <taxon>Triparma</taxon>
    </lineage>
</organism>
<reference evidence="1" key="1">
    <citation type="submission" date="2022-07" db="EMBL/GenBank/DDBJ databases">
        <title>Genome analysis of Parmales, a sister group of diatoms, reveals the evolutionary specialization of diatoms from phago-mixotrophs to photoautotrophs.</title>
        <authorList>
            <person name="Ban H."/>
            <person name="Sato S."/>
            <person name="Yoshikawa S."/>
            <person name="Kazumasa Y."/>
            <person name="Nakamura Y."/>
            <person name="Ichinomiya M."/>
            <person name="Saitoh K."/>
            <person name="Sato N."/>
            <person name="Blanc-Mathieu R."/>
            <person name="Endo H."/>
            <person name="Kuwata A."/>
            <person name="Ogata H."/>
        </authorList>
    </citation>
    <scope>NUCLEOTIDE SEQUENCE</scope>
</reference>